<dbReference type="Proteomes" id="UP000663841">
    <property type="component" value="Unassembled WGS sequence"/>
</dbReference>
<dbReference type="AlphaFoldDB" id="A0A8H3CE80"/>
<name>A0A8H3CE80_9AGAM</name>
<evidence type="ECO:0000313" key="1">
    <source>
        <dbReference type="EMBL" id="CAE6478940.1"/>
    </source>
</evidence>
<accession>A0A8H3CE80</accession>
<proteinExistence type="predicted"/>
<organism evidence="1 2">
    <name type="scientific">Rhizoctonia solani</name>
    <dbReference type="NCBI Taxonomy" id="456999"/>
    <lineage>
        <taxon>Eukaryota</taxon>
        <taxon>Fungi</taxon>
        <taxon>Dikarya</taxon>
        <taxon>Basidiomycota</taxon>
        <taxon>Agaricomycotina</taxon>
        <taxon>Agaricomycetes</taxon>
        <taxon>Cantharellales</taxon>
        <taxon>Ceratobasidiaceae</taxon>
        <taxon>Rhizoctonia</taxon>
    </lineage>
</organism>
<evidence type="ECO:0000313" key="2">
    <source>
        <dbReference type="Proteomes" id="UP000663841"/>
    </source>
</evidence>
<gene>
    <name evidence="1" type="ORF">RDB_LOCUS201620</name>
</gene>
<sequence length="147" mass="16597">MLLYTVSASAMTWYKYSLSFALHRLAQSGTGVLSIPQALSSALEDAGRRVFDHESYFNEMYAGVHPPHPDPLFVYNGYLTALTNLLKLVSHPAHRHSHSHTYMEIKGHLQSILLIVHSRCTSQIPLGLAKDREWHLFLADFAKVLKP</sequence>
<reference evidence="1" key="1">
    <citation type="submission" date="2021-01" db="EMBL/GenBank/DDBJ databases">
        <authorList>
            <person name="Kaushik A."/>
        </authorList>
    </citation>
    <scope>NUCLEOTIDE SEQUENCE</scope>
    <source>
        <strain evidence="1">AG3-T5</strain>
    </source>
</reference>
<comment type="caution">
    <text evidence="1">The sequence shown here is derived from an EMBL/GenBank/DDBJ whole genome shotgun (WGS) entry which is preliminary data.</text>
</comment>
<protein>
    <submittedName>
        <fullName evidence="1">Uncharacterized protein</fullName>
    </submittedName>
</protein>
<dbReference type="EMBL" id="CAJMWW010000646">
    <property type="protein sequence ID" value="CAE6478940.1"/>
    <property type="molecule type" value="Genomic_DNA"/>
</dbReference>